<dbReference type="Proteomes" id="UP000284243">
    <property type="component" value="Unassembled WGS sequence"/>
</dbReference>
<keyword evidence="2" id="KW-0812">Transmembrane</keyword>
<reference evidence="5 6" key="1">
    <citation type="submission" date="2018-08" db="EMBL/GenBank/DDBJ databases">
        <title>A genome reference for cultivated species of the human gut microbiota.</title>
        <authorList>
            <person name="Zou Y."/>
            <person name="Xue W."/>
            <person name="Luo G."/>
        </authorList>
    </citation>
    <scope>NUCLEOTIDE SEQUENCE [LARGE SCALE GENOMIC DNA]</scope>
    <source>
        <strain evidence="5 6">AF16-14</strain>
    </source>
</reference>
<dbReference type="Pfam" id="PF08239">
    <property type="entry name" value="SH3_3"/>
    <property type="match status" value="1"/>
</dbReference>
<keyword evidence="2" id="KW-1133">Transmembrane helix</keyword>
<sequence length="251" mass="28204">MKKTLLILPVLLISLCALAATDPQSEKQAEEFYREGKYNEAAEIYRKLRASGMESAILYYNLGNCYYKLGENTQAILNYERALLLDPSDASARYNLKMAQQAIVDKIEVLPELFLVRWYKGFVGYFSADQWGYISVTLFILFLVMAALFFYSPSVGIKKTGFVVGIIAFCLTVGTMFFAMQQDKKVTDREYAIITTPSVTVKGAPDNSGTSLFLIHEGLKVRVIGQLGDWYNIRMADGNEGWVAKGDLEKI</sequence>
<comment type="caution">
    <text evidence="5">The sequence shown here is derived from an EMBL/GenBank/DDBJ whole genome shotgun (WGS) entry which is preliminary data.</text>
</comment>
<feature type="signal peptide" evidence="3">
    <location>
        <begin position="1"/>
        <end position="19"/>
    </location>
</feature>
<keyword evidence="1" id="KW-0802">TPR repeat</keyword>
<dbReference type="PROSITE" id="PS51781">
    <property type="entry name" value="SH3B"/>
    <property type="match status" value="1"/>
</dbReference>
<evidence type="ECO:0000313" key="6">
    <source>
        <dbReference type="Proteomes" id="UP000284243"/>
    </source>
</evidence>
<proteinExistence type="predicted"/>
<organism evidence="5 6">
    <name type="scientific">Odoribacter splanchnicus</name>
    <dbReference type="NCBI Taxonomy" id="28118"/>
    <lineage>
        <taxon>Bacteria</taxon>
        <taxon>Pseudomonadati</taxon>
        <taxon>Bacteroidota</taxon>
        <taxon>Bacteroidia</taxon>
        <taxon>Bacteroidales</taxon>
        <taxon>Odoribacteraceae</taxon>
        <taxon>Odoribacter</taxon>
    </lineage>
</organism>
<name>A0A412TV52_9BACT</name>
<keyword evidence="2" id="KW-0472">Membrane</keyword>
<dbReference type="EMBL" id="QRYC01000004">
    <property type="protein sequence ID" value="RGU57722.1"/>
    <property type="molecule type" value="Genomic_DNA"/>
</dbReference>
<evidence type="ECO:0000256" key="3">
    <source>
        <dbReference type="SAM" id="SignalP"/>
    </source>
</evidence>
<feature type="transmembrane region" description="Helical" evidence="2">
    <location>
        <begin position="162"/>
        <end position="180"/>
    </location>
</feature>
<feature type="chain" id="PRO_5019315500" evidence="3">
    <location>
        <begin position="20"/>
        <end position="251"/>
    </location>
</feature>
<dbReference type="Gene3D" id="1.25.40.10">
    <property type="entry name" value="Tetratricopeptide repeat domain"/>
    <property type="match status" value="1"/>
</dbReference>
<dbReference type="InterPro" id="IPR019734">
    <property type="entry name" value="TPR_rpt"/>
</dbReference>
<evidence type="ECO:0000256" key="1">
    <source>
        <dbReference type="PROSITE-ProRule" id="PRU00339"/>
    </source>
</evidence>
<dbReference type="InterPro" id="IPR011990">
    <property type="entry name" value="TPR-like_helical_dom_sf"/>
</dbReference>
<dbReference type="InterPro" id="IPR003646">
    <property type="entry name" value="SH3-like_bac-type"/>
</dbReference>
<accession>A0A412TV52</accession>
<dbReference type="SMART" id="SM00287">
    <property type="entry name" value="SH3b"/>
    <property type="match status" value="1"/>
</dbReference>
<dbReference type="PROSITE" id="PS50005">
    <property type="entry name" value="TPR"/>
    <property type="match status" value="1"/>
</dbReference>
<gene>
    <name evidence="5" type="ORF">DWW57_04295</name>
</gene>
<dbReference type="AlphaFoldDB" id="A0A412TV52"/>
<evidence type="ECO:0000259" key="4">
    <source>
        <dbReference type="PROSITE" id="PS51781"/>
    </source>
</evidence>
<feature type="transmembrane region" description="Helical" evidence="2">
    <location>
        <begin position="131"/>
        <end position="150"/>
    </location>
</feature>
<dbReference type="PROSITE" id="PS50293">
    <property type="entry name" value="TPR_REGION"/>
    <property type="match status" value="1"/>
</dbReference>
<dbReference type="SMART" id="SM00028">
    <property type="entry name" value="TPR"/>
    <property type="match status" value="1"/>
</dbReference>
<dbReference type="Gene3D" id="2.30.30.40">
    <property type="entry name" value="SH3 Domains"/>
    <property type="match status" value="1"/>
</dbReference>
<protein>
    <submittedName>
        <fullName evidence="5">Tetratricopeptide repeat protein</fullName>
    </submittedName>
</protein>
<evidence type="ECO:0000256" key="2">
    <source>
        <dbReference type="SAM" id="Phobius"/>
    </source>
</evidence>
<dbReference type="RefSeq" id="WP_046403025.1">
    <property type="nucleotide sequence ID" value="NZ_CABJFF010000008.1"/>
</dbReference>
<feature type="repeat" description="TPR" evidence="1">
    <location>
        <begin position="56"/>
        <end position="89"/>
    </location>
</feature>
<evidence type="ECO:0000313" key="5">
    <source>
        <dbReference type="EMBL" id="RGU57722.1"/>
    </source>
</evidence>
<dbReference type="SUPFAM" id="SSF48452">
    <property type="entry name" value="TPR-like"/>
    <property type="match status" value="1"/>
</dbReference>
<feature type="domain" description="SH3b" evidence="4">
    <location>
        <begin position="189"/>
        <end position="251"/>
    </location>
</feature>
<keyword evidence="3" id="KW-0732">Signal</keyword>
<dbReference type="Pfam" id="PF00515">
    <property type="entry name" value="TPR_1"/>
    <property type="match status" value="1"/>
</dbReference>